<dbReference type="AlphaFoldDB" id="A0AAQ4FMZ7"/>
<evidence type="ECO:0000313" key="3">
    <source>
        <dbReference type="Proteomes" id="UP001321473"/>
    </source>
</evidence>
<evidence type="ECO:0000259" key="1">
    <source>
        <dbReference type="Pfam" id="PF23221"/>
    </source>
</evidence>
<comment type="caution">
    <text evidence="2">The sequence shown here is derived from an EMBL/GenBank/DDBJ whole genome shotgun (WGS) entry which is preliminary data.</text>
</comment>
<reference evidence="2 3" key="1">
    <citation type="journal article" date="2023" name="Arcadia Sci">
        <title>De novo assembly of a long-read Amblyomma americanum tick genome.</title>
        <authorList>
            <person name="Chou S."/>
            <person name="Poskanzer K.E."/>
            <person name="Rollins M."/>
            <person name="Thuy-Boun P.S."/>
        </authorList>
    </citation>
    <scope>NUCLEOTIDE SEQUENCE [LARGE SCALE GENOMIC DNA]</scope>
    <source>
        <strain evidence="2">F_SG_1</strain>
        <tissue evidence="2">Salivary glands</tissue>
    </source>
</reference>
<dbReference type="Proteomes" id="UP001321473">
    <property type="component" value="Unassembled WGS sequence"/>
</dbReference>
<feature type="domain" description="MROH2B-like N-terminal HEAT-repeats" evidence="1">
    <location>
        <begin position="40"/>
        <end position="107"/>
    </location>
</feature>
<accession>A0AAQ4FMZ7</accession>
<dbReference type="Pfam" id="PF23221">
    <property type="entry name" value="HEAT_MROH2B_1st"/>
    <property type="match status" value="1"/>
</dbReference>
<keyword evidence="3" id="KW-1185">Reference proteome</keyword>
<proteinExistence type="predicted"/>
<sequence>MATDTAFKTGGQVDGIVAALVESLGDKQDSVCRAVTHSLQVIGNRWPNLVLSCCHDYVSTESKLSASHRSLLFSVMHEVCKESVDKLDKTLLSNVCKTTIEEMTRAKVSDVLVFSFTSCV</sequence>
<dbReference type="EMBL" id="JARKHS020001153">
    <property type="protein sequence ID" value="KAK8788095.1"/>
    <property type="molecule type" value="Genomic_DNA"/>
</dbReference>
<organism evidence="2 3">
    <name type="scientific">Amblyomma americanum</name>
    <name type="common">Lone star tick</name>
    <dbReference type="NCBI Taxonomy" id="6943"/>
    <lineage>
        <taxon>Eukaryota</taxon>
        <taxon>Metazoa</taxon>
        <taxon>Ecdysozoa</taxon>
        <taxon>Arthropoda</taxon>
        <taxon>Chelicerata</taxon>
        <taxon>Arachnida</taxon>
        <taxon>Acari</taxon>
        <taxon>Parasitiformes</taxon>
        <taxon>Ixodida</taxon>
        <taxon>Ixodoidea</taxon>
        <taxon>Ixodidae</taxon>
        <taxon>Amblyomminae</taxon>
        <taxon>Amblyomma</taxon>
    </lineage>
</organism>
<dbReference type="InterPro" id="IPR056282">
    <property type="entry name" value="MROH2B-like_N_HEAT"/>
</dbReference>
<protein>
    <recommendedName>
        <fullName evidence="1">MROH2B-like N-terminal HEAT-repeats domain-containing protein</fullName>
    </recommendedName>
</protein>
<evidence type="ECO:0000313" key="2">
    <source>
        <dbReference type="EMBL" id="KAK8788095.1"/>
    </source>
</evidence>
<name>A0AAQ4FMZ7_AMBAM</name>
<gene>
    <name evidence="2" type="ORF">V5799_022130</name>
</gene>